<name>A0AAW2Z9J9_9EUKA</name>
<dbReference type="EMBL" id="JAOPGA020001241">
    <property type="protein sequence ID" value="KAL0486528.1"/>
    <property type="molecule type" value="Genomic_DNA"/>
</dbReference>
<dbReference type="AlphaFoldDB" id="A0AAW2Z9J9"/>
<feature type="compositionally biased region" description="Basic and acidic residues" evidence="1">
    <location>
        <begin position="19"/>
        <end position="39"/>
    </location>
</feature>
<accession>A0AAW2Z9J9</accession>
<proteinExistence type="predicted"/>
<comment type="caution">
    <text evidence="2">The sequence shown here is derived from an EMBL/GenBank/DDBJ whole genome shotgun (WGS) entry which is preliminary data.</text>
</comment>
<evidence type="ECO:0000256" key="1">
    <source>
        <dbReference type="SAM" id="MobiDB-lite"/>
    </source>
</evidence>
<feature type="compositionally biased region" description="Basic and acidic residues" evidence="1">
    <location>
        <begin position="58"/>
        <end position="76"/>
    </location>
</feature>
<sequence>MSLVVSTSNQSTEVASNNDRMKNLLEIARAVEEQQKHNEVEDDPINSSPPSPSPSKKNQVESKNFEKDQAPNESKKVMPQTADKSKQPKTKRQREQTDSEEESSGTVLHAKSKRSARRQEEAIKT</sequence>
<gene>
    <name evidence="2" type="ORF">AKO1_001470</name>
</gene>
<feature type="region of interest" description="Disordered" evidence="1">
    <location>
        <begin position="1"/>
        <end position="125"/>
    </location>
</feature>
<protein>
    <submittedName>
        <fullName evidence="2">Pdfr</fullName>
    </submittedName>
</protein>
<keyword evidence="3" id="KW-1185">Reference proteome</keyword>
<evidence type="ECO:0000313" key="2">
    <source>
        <dbReference type="EMBL" id="KAL0486528.1"/>
    </source>
</evidence>
<dbReference type="Proteomes" id="UP001431209">
    <property type="component" value="Unassembled WGS sequence"/>
</dbReference>
<feature type="compositionally biased region" description="Polar residues" evidence="1">
    <location>
        <begin position="1"/>
        <end position="18"/>
    </location>
</feature>
<organism evidence="2 3">
    <name type="scientific">Acrasis kona</name>
    <dbReference type="NCBI Taxonomy" id="1008807"/>
    <lineage>
        <taxon>Eukaryota</taxon>
        <taxon>Discoba</taxon>
        <taxon>Heterolobosea</taxon>
        <taxon>Tetramitia</taxon>
        <taxon>Eutetramitia</taxon>
        <taxon>Acrasidae</taxon>
        <taxon>Acrasis</taxon>
    </lineage>
</organism>
<evidence type="ECO:0000313" key="3">
    <source>
        <dbReference type="Proteomes" id="UP001431209"/>
    </source>
</evidence>
<reference evidence="2 3" key="1">
    <citation type="submission" date="2024-03" db="EMBL/GenBank/DDBJ databases">
        <title>The Acrasis kona genome and developmental transcriptomes reveal deep origins of eukaryotic multicellular pathways.</title>
        <authorList>
            <person name="Sheikh S."/>
            <person name="Fu C.-J."/>
            <person name="Brown M.W."/>
            <person name="Baldauf S.L."/>
        </authorList>
    </citation>
    <scope>NUCLEOTIDE SEQUENCE [LARGE SCALE GENOMIC DNA]</scope>
    <source>
        <strain evidence="2 3">ATCC MYA-3509</strain>
    </source>
</reference>